<evidence type="ECO:0000256" key="6">
    <source>
        <dbReference type="ARBA" id="ARBA00014944"/>
    </source>
</evidence>
<evidence type="ECO:0000256" key="4">
    <source>
        <dbReference type="ARBA" id="ARBA00010441"/>
    </source>
</evidence>
<keyword evidence="9 18" id="KW-0812">Transmembrane</keyword>
<accession>A0A6N9HHY5</accession>
<dbReference type="InterPro" id="IPR048254">
    <property type="entry name" value="CDP_ALCOHOL_P_TRANSF_CS"/>
</dbReference>
<evidence type="ECO:0000256" key="3">
    <source>
        <dbReference type="ARBA" id="ARBA00005042"/>
    </source>
</evidence>
<keyword evidence="8 17" id="KW-0808">Transferase</keyword>
<dbReference type="AlphaFoldDB" id="A0A6N9HHY5"/>
<reference evidence="19 20" key="1">
    <citation type="submission" date="2019-12" db="EMBL/GenBank/DDBJ databases">
        <title>Novel species isolated from a subtropical stream in China.</title>
        <authorList>
            <person name="Lu H."/>
        </authorList>
    </citation>
    <scope>NUCLEOTIDE SEQUENCE [LARGE SCALE GENOMIC DNA]</scope>
    <source>
        <strain evidence="19 20">DS3</strain>
    </source>
</reference>
<sequence length="196" mass="21998">MPFNIPILLTWLRVALIPLVVGVFYFPDTWLSAHERNATATFIFIVAAVTDWFDGFLARRWNQTSAFGAFLDPVADKLMVAAALLVIVNLRQDPWHPILALIIIGREITISALREWMAQIGASKSVAVHSIGKIKTAAQMTAIPLLLYQDVLFGAVDTRVIGHMLLWLASVLTVWSMFYYLKKAWPMIKERSGSLT</sequence>
<dbReference type="Pfam" id="PF01066">
    <property type="entry name" value="CDP-OH_P_transf"/>
    <property type="match status" value="1"/>
</dbReference>
<name>A0A6N9HHY5_9BURK</name>
<dbReference type="EC" id="2.7.8.5" evidence="5 16"/>
<comment type="similarity">
    <text evidence="4 17">Belongs to the CDP-alcohol phosphatidyltransferase class-I family.</text>
</comment>
<dbReference type="InterPro" id="IPR043130">
    <property type="entry name" value="CDP-OH_PTrfase_TM_dom"/>
</dbReference>
<dbReference type="EMBL" id="WWCJ01000009">
    <property type="protein sequence ID" value="MYN03184.1"/>
    <property type="molecule type" value="Genomic_DNA"/>
</dbReference>
<comment type="caution">
    <text evidence="19">The sequence shown here is derived from an EMBL/GenBank/DDBJ whole genome shotgun (WGS) entry which is preliminary data.</text>
</comment>
<dbReference type="InterPro" id="IPR050324">
    <property type="entry name" value="CDP-alcohol_PTase-I"/>
</dbReference>
<comment type="cofactor">
    <cofactor evidence="1">
        <name>Mn(2+)</name>
        <dbReference type="ChEBI" id="CHEBI:29035"/>
    </cofactor>
</comment>
<dbReference type="InterPro" id="IPR000462">
    <property type="entry name" value="CDP-OH_P_trans"/>
</dbReference>
<feature type="transmembrane region" description="Helical" evidence="18">
    <location>
        <begin position="38"/>
        <end position="57"/>
    </location>
</feature>
<evidence type="ECO:0000256" key="12">
    <source>
        <dbReference type="ARBA" id="ARBA00023136"/>
    </source>
</evidence>
<dbReference type="GO" id="GO:0036094">
    <property type="term" value="F:small molecule binding"/>
    <property type="evidence" value="ECO:0007669"/>
    <property type="project" value="UniProtKB-ARBA"/>
</dbReference>
<evidence type="ECO:0000256" key="14">
    <source>
        <dbReference type="ARBA" id="ARBA00023264"/>
    </source>
</evidence>
<gene>
    <name evidence="19" type="primary">pgsA</name>
    <name evidence="19" type="ORF">GTP41_13870</name>
</gene>
<dbReference type="PANTHER" id="PTHR14269">
    <property type="entry name" value="CDP-DIACYLGLYCEROL--GLYCEROL-3-PHOSPHATE 3-PHOSPHATIDYLTRANSFERASE-RELATED"/>
    <property type="match status" value="1"/>
</dbReference>
<proteinExistence type="inferred from homology"/>
<keyword evidence="7" id="KW-0444">Lipid biosynthesis</keyword>
<dbReference type="PIRSF" id="PIRSF000847">
    <property type="entry name" value="Phos_ph_gly_syn"/>
    <property type="match status" value="1"/>
</dbReference>
<evidence type="ECO:0000256" key="16">
    <source>
        <dbReference type="NCBIfam" id="TIGR00560"/>
    </source>
</evidence>
<dbReference type="InterPro" id="IPR004570">
    <property type="entry name" value="Phosphatidylglycerol_P_synth"/>
</dbReference>
<evidence type="ECO:0000313" key="19">
    <source>
        <dbReference type="EMBL" id="MYN03184.1"/>
    </source>
</evidence>
<evidence type="ECO:0000256" key="7">
    <source>
        <dbReference type="ARBA" id="ARBA00022516"/>
    </source>
</evidence>
<dbReference type="GO" id="GO:0016020">
    <property type="term" value="C:membrane"/>
    <property type="evidence" value="ECO:0007669"/>
    <property type="project" value="UniProtKB-SubCell"/>
</dbReference>
<evidence type="ECO:0000313" key="20">
    <source>
        <dbReference type="Proteomes" id="UP000448575"/>
    </source>
</evidence>
<evidence type="ECO:0000256" key="2">
    <source>
        <dbReference type="ARBA" id="ARBA00004141"/>
    </source>
</evidence>
<feature type="transmembrane region" description="Helical" evidence="18">
    <location>
        <begin position="7"/>
        <end position="26"/>
    </location>
</feature>
<comment type="pathway">
    <text evidence="3">Phospholipid metabolism; phosphatidylglycerol biosynthesis; phosphatidylglycerol from CDP-diacylglycerol: step 1/2.</text>
</comment>
<evidence type="ECO:0000256" key="10">
    <source>
        <dbReference type="ARBA" id="ARBA00022989"/>
    </source>
</evidence>
<evidence type="ECO:0000256" key="15">
    <source>
        <dbReference type="ARBA" id="ARBA00048586"/>
    </source>
</evidence>
<keyword evidence="10 18" id="KW-1133">Transmembrane helix</keyword>
<keyword evidence="13" id="KW-0594">Phospholipid biosynthesis</keyword>
<dbReference type="GO" id="GO:0005737">
    <property type="term" value="C:cytoplasm"/>
    <property type="evidence" value="ECO:0007669"/>
    <property type="project" value="UniProtKB-ARBA"/>
</dbReference>
<dbReference type="Gene3D" id="1.20.120.1760">
    <property type="match status" value="1"/>
</dbReference>
<feature type="transmembrane region" description="Helical" evidence="18">
    <location>
        <begin position="160"/>
        <end position="181"/>
    </location>
</feature>
<keyword evidence="11" id="KW-0443">Lipid metabolism</keyword>
<keyword evidence="12 18" id="KW-0472">Membrane</keyword>
<dbReference type="NCBIfam" id="TIGR00560">
    <property type="entry name" value="pgsA"/>
    <property type="match status" value="1"/>
</dbReference>
<dbReference type="FunFam" id="1.20.120.1760:FF:000008">
    <property type="entry name" value="CDP-diacylglycerol--glycerol-3-phosphate 3-phosphatidyltransferase 2"/>
    <property type="match status" value="1"/>
</dbReference>
<comment type="subcellular location">
    <subcellularLocation>
        <location evidence="2">Membrane</location>
        <topology evidence="2">Multi-pass membrane protein</topology>
    </subcellularLocation>
</comment>
<organism evidence="19 20">
    <name type="scientific">Pseudoduganella guangdongensis</name>
    <dbReference type="NCBI Taxonomy" id="2692179"/>
    <lineage>
        <taxon>Bacteria</taxon>
        <taxon>Pseudomonadati</taxon>
        <taxon>Pseudomonadota</taxon>
        <taxon>Betaproteobacteria</taxon>
        <taxon>Burkholderiales</taxon>
        <taxon>Oxalobacteraceae</taxon>
        <taxon>Telluria group</taxon>
        <taxon>Pseudoduganella</taxon>
    </lineage>
</organism>
<evidence type="ECO:0000256" key="9">
    <source>
        <dbReference type="ARBA" id="ARBA00022692"/>
    </source>
</evidence>
<dbReference type="RefSeq" id="WP_161026163.1">
    <property type="nucleotide sequence ID" value="NZ_WWCJ01000009.1"/>
</dbReference>
<keyword evidence="14" id="KW-1208">Phospholipid metabolism</keyword>
<keyword evidence="20" id="KW-1185">Reference proteome</keyword>
<evidence type="ECO:0000256" key="8">
    <source>
        <dbReference type="ARBA" id="ARBA00022679"/>
    </source>
</evidence>
<comment type="catalytic activity">
    <reaction evidence="15">
        <text>a CDP-1,2-diacyl-sn-glycerol + sn-glycerol 3-phosphate = a 1,2-diacyl-sn-glycero-3-phospho-(1'-sn-glycero-3'-phosphate) + CMP + H(+)</text>
        <dbReference type="Rhea" id="RHEA:12593"/>
        <dbReference type="ChEBI" id="CHEBI:15378"/>
        <dbReference type="ChEBI" id="CHEBI:57597"/>
        <dbReference type="ChEBI" id="CHEBI:58332"/>
        <dbReference type="ChEBI" id="CHEBI:60110"/>
        <dbReference type="ChEBI" id="CHEBI:60377"/>
        <dbReference type="EC" id="2.7.8.5"/>
    </reaction>
</comment>
<evidence type="ECO:0000256" key="1">
    <source>
        <dbReference type="ARBA" id="ARBA00001936"/>
    </source>
</evidence>
<evidence type="ECO:0000256" key="11">
    <source>
        <dbReference type="ARBA" id="ARBA00023098"/>
    </source>
</evidence>
<feature type="transmembrane region" description="Helical" evidence="18">
    <location>
        <begin position="69"/>
        <end position="88"/>
    </location>
</feature>
<evidence type="ECO:0000256" key="18">
    <source>
        <dbReference type="SAM" id="Phobius"/>
    </source>
</evidence>
<dbReference type="GO" id="GO:0008444">
    <property type="term" value="F:CDP-diacylglycerol-glycerol-3-phosphate 3-phosphatidyltransferase activity"/>
    <property type="evidence" value="ECO:0007669"/>
    <property type="project" value="UniProtKB-UniRule"/>
</dbReference>
<evidence type="ECO:0000256" key="5">
    <source>
        <dbReference type="ARBA" id="ARBA00013170"/>
    </source>
</evidence>
<evidence type="ECO:0000256" key="17">
    <source>
        <dbReference type="RuleBase" id="RU003750"/>
    </source>
</evidence>
<evidence type="ECO:0000256" key="13">
    <source>
        <dbReference type="ARBA" id="ARBA00023209"/>
    </source>
</evidence>
<dbReference type="Proteomes" id="UP000448575">
    <property type="component" value="Unassembled WGS sequence"/>
</dbReference>
<protein>
    <recommendedName>
        <fullName evidence="6 16">CDP-diacylglycerol--glycerol-3-phosphate 3-phosphatidyltransferase</fullName>
        <ecNumber evidence="5 16">2.7.8.5</ecNumber>
    </recommendedName>
</protein>
<dbReference type="PROSITE" id="PS00379">
    <property type="entry name" value="CDP_ALCOHOL_P_TRANSF"/>
    <property type="match status" value="1"/>
</dbReference>
<dbReference type="GO" id="GO:0046474">
    <property type="term" value="P:glycerophospholipid biosynthetic process"/>
    <property type="evidence" value="ECO:0007669"/>
    <property type="project" value="TreeGrafter"/>
</dbReference>
<dbReference type="PANTHER" id="PTHR14269:SF62">
    <property type="entry name" value="CDP-DIACYLGLYCEROL--GLYCEROL-3-PHOSPHATE 3-PHOSPHATIDYLTRANSFERASE 1, CHLOROPLASTIC"/>
    <property type="match status" value="1"/>
</dbReference>
<dbReference type="GO" id="GO:0050793">
    <property type="term" value="P:regulation of developmental process"/>
    <property type="evidence" value="ECO:0007669"/>
    <property type="project" value="UniProtKB-ARBA"/>
</dbReference>